<comment type="caution">
    <text evidence="1">The sequence shown here is derived from an EMBL/GenBank/DDBJ whole genome shotgun (WGS) entry which is preliminary data.</text>
</comment>
<evidence type="ECO:0000313" key="2">
    <source>
        <dbReference type="Proteomes" id="UP001600888"/>
    </source>
</evidence>
<sequence>MIRHVGPPEHRTISGASLSEIVAYTYPLSKQGRPNRSKRDQVFAEKYKKIIIGYRCCAFWTRFMACLSVSYDDFEIPVRNRVVTNIDTQGFHSVESGVSMPEPKRVLTPWCYSLTGVK</sequence>
<accession>A0ABR4FAY1</accession>
<gene>
    <name evidence="1" type="ORF">FJTKL_12004</name>
</gene>
<keyword evidence="2" id="KW-1185">Reference proteome</keyword>
<name>A0ABR4FAY1_9PEZI</name>
<organism evidence="1 2">
    <name type="scientific">Diaporthe vaccinii</name>
    <dbReference type="NCBI Taxonomy" id="105482"/>
    <lineage>
        <taxon>Eukaryota</taxon>
        <taxon>Fungi</taxon>
        <taxon>Dikarya</taxon>
        <taxon>Ascomycota</taxon>
        <taxon>Pezizomycotina</taxon>
        <taxon>Sordariomycetes</taxon>
        <taxon>Sordariomycetidae</taxon>
        <taxon>Diaporthales</taxon>
        <taxon>Diaporthaceae</taxon>
        <taxon>Diaporthe</taxon>
        <taxon>Diaporthe eres species complex</taxon>
    </lineage>
</organism>
<proteinExistence type="predicted"/>
<reference evidence="1 2" key="1">
    <citation type="submission" date="2024-03" db="EMBL/GenBank/DDBJ databases">
        <title>A high-quality draft genome sequence of Diaporthe vaccinii, a causative agent of upright dieback and viscid rot disease in cranberry plants.</title>
        <authorList>
            <person name="Sarrasin M."/>
            <person name="Lang B.F."/>
            <person name="Burger G."/>
        </authorList>
    </citation>
    <scope>NUCLEOTIDE SEQUENCE [LARGE SCALE GENOMIC DNA]</scope>
    <source>
        <strain evidence="1 2">IS7</strain>
    </source>
</reference>
<dbReference type="Proteomes" id="UP001600888">
    <property type="component" value="Unassembled WGS sequence"/>
</dbReference>
<dbReference type="EMBL" id="JBAWTH010000005">
    <property type="protein sequence ID" value="KAL2291822.1"/>
    <property type="molecule type" value="Genomic_DNA"/>
</dbReference>
<protein>
    <submittedName>
        <fullName evidence="1">Uncharacterized protein</fullName>
    </submittedName>
</protein>
<evidence type="ECO:0000313" key="1">
    <source>
        <dbReference type="EMBL" id="KAL2291822.1"/>
    </source>
</evidence>